<dbReference type="CDD" id="cd07564">
    <property type="entry name" value="nitrilases_CHs"/>
    <property type="match status" value="1"/>
</dbReference>
<evidence type="ECO:0000256" key="4">
    <source>
        <dbReference type="ARBA" id="ARBA00039045"/>
    </source>
</evidence>
<protein>
    <recommendedName>
        <fullName evidence="4">nitrilase</fullName>
        <ecNumber evidence="4">3.5.5.1</ecNumber>
    </recommendedName>
</protein>
<dbReference type="InterPro" id="IPR044149">
    <property type="entry name" value="Nitrilases_CHs"/>
</dbReference>
<evidence type="ECO:0000259" key="6">
    <source>
        <dbReference type="PROSITE" id="PS50263"/>
    </source>
</evidence>
<keyword evidence="2" id="KW-0378">Hydrolase</keyword>
<dbReference type="GO" id="GO:0016836">
    <property type="term" value="F:hydro-lyase activity"/>
    <property type="evidence" value="ECO:0007669"/>
    <property type="project" value="UniProtKB-ARBA"/>
</dbReference>
<dbReference type="InterPro" id="IPR000132">
    <property type="entry name" value="Nitrilase/CN_hydratase_CS"/>
</dbReference>
<comment type="catalytic activity">
    <reaction evidence="3">
        <text>a nitrile + 2 H2O = a carboxylate + NH4(+)</text>
        <dbReference type="Rhea" id="RHEA:21724"/>
        <dbReference type="ChEBI" id="CHEBI:15377"/>
        <dbReference type="ChEBI" id="CHEBI:18379"/>
        <dbReference type="ChEBI" id="CHEBI:28938"/>
        <dbReference type="ChEBI" id="CHEBI:29067"/>
        <dbReference type="EC" id="3.5.5.1"/>
    </reaction>
</comment>
<dbReference type="PANTHER" id="PTHR46044">
    <property type="entry name" value="NITRILASE"/>
    <property type="match status" value="1"/>
</dbReference>
<organism evidence="7 8">
    <name type="scientific">Talaromyces rugulosus</name>
    <name type="common">Penicillium rugulosum</name>
    <dbReference type="NCBI Taxonomy" id="121627"/>
    <lineage>
        <taxon>Eukaryota</taxon>
        <taxon>Fungi</taxon>
        <taxon>Dikarya</taxon>
        <taxon>Ascomycota</taxon>
        <taxon>Pezizomycotina</taxon>
        <taxon>Eurotiomycetes</taxon>
        <taxon>Eurotiomycetidae</taxon>
        <taxon>Eurotiales</taxon>
        <taxon>Trichocomaceae</taxon>
        <taxon>Talaromyces</taxon>
        <taxon>Talaromyces sect. Islandici</taxon>
    </lineage>
</organism>
<dbReference type="Pfam" id="PF00795">
    <property type="entry name" value="CN_hydrolase"/>
    <property type="match status" value="1"/>
</dbReference>
<dbReference type="RefSeq" id="XP_035341754.1">
    <property type="nucleotide sequence ID" value="XM_035485861.1"/>
</dbReference>
<accession>A0A7H8QNZ2</accession>
<gene>
    <name evidence="7" type="ORF">TRUGW13939_02670</name>
</gene>
<dbReference type="AlphaFoldDB" id="A0A7H8QNZ2"/>
<dbReference type="Gene3D" id="3.60.110.10">
    <property type="entry name" value="Carbon-nitrogen hydrolase"/>
    <property type="match status" value="1"/>
</dbReference>
<evidence type="ECO:0000313" key="8">
    <source>
        <dbReference type="Proteomes" id="UP000509510"/>
    </source>
</evidence>
<name>A0A7H8QNZ2_TALRU</name>
<dbReference type="OrthoDB" id="10250282at2759"/>
<dbReference type="PANTHER" id="PTHR46044:SF14">
    <property type="entry name" value="ARYLACETONITRILASE"/>
    <property type="match status" value="1"/>
</dbReference>
<evidence type="ECO:0000256" key="3">
    <source>
        <dbReference type="ARBA" id="ARBA00036406"/>
    </source>
</evidence>
<dbReference type="InterPro" id="IPR036526">
    <property type="entry name" value="C-N_Hydrolase_sf"/>
</dbReference>
<dbReference type="PROSITE" id="PS00920">
    <property type="entry name" value="NITRIL_CHT_1"/>
    <property type="match status" value="1"/>
</dbReference>
<evidence type="ECO:0000256" key="5">
    <source>
        <dbReference type="PROSITE-ProRule" id="PRU10139"/>
    </source>
</evidence>
<proteinExistence type="inferred from homology"/>
<evidence type="ECO:0000313" key="7">
    <source>
        <dbReference type="EMBL" id="QKX55576.1"/>
    </source>
</evidence>
<sequence>MQSPTVRVAVTQLEPEWIDLQSCIDKVCKYIAEAAQNGAKLVTFPECFVPGYPAWIWSRPVDPELTTRYIRNSLRRDSPEMRRIQASAAENMINVALGFSENDNNSLYIAQALLSSSGEMLFCRRKMKPTHMERTIFGESSGDSLLNVHDVGDGVGRVGCLNCWEHIQPLLKFHTFSQHEELHVSAWPPLMLYTGGSELWSMSREGCRSLSQTYAVESQTFVLHTTAVISQKGIDTMQCGPGLFGRPGGGSSAIFAPDGRQLSVDIPETEEGVIYLNLDLDMLLIAKSFADATGHYSRPDLLSLAVSTKSKKIVTEVDTS</sequence>
<evidence type="ECO:0000256" key="1">
    <source>
        <dbReference type="ARBA" id="ARBA00008129"/>
    </source>
</evidence>
<feature type="domain" description="CN hydrolase" evidence="6">
    <location>
        <begin position="6"/>
        <end position="280"/>
    </location>
</feature>
<comment type="similarity">
    <text evidence="1">Belongs to the carbon-nitrogen hydrolase superfamily. Nitrilase family.</text>
</comment>
<feature type="active site" description="Proton acceptor" evidence="5">
    <location>
        <position position="46"/>
    </location>
</feature>
<dbReference type="Proteomes" id="UP000509510">
    <property type="component" value="Chromosome II"/>
</dbReference>
<dbReference type="SUPFAM" id="SSF56317">
    <property type="entry name" value="Carbon-nitrogen hydrolase"/>
    <property type="match status" value="1"/>
</dbReference>
<dbReference type="EMBL" id="CP055899">
    <property type="protein sequence ID" value="QKX55576.1"/>
    <property type="molecule type" value="Genomic_DNA"/>
</dbReference>
<keyword evidence="8" id="KW-1185">Reference proteome</keyword>
<dbReference type="InterPro" id="IPR003010">
    <property type="entry name" value="C-N_Hydrolase"/>
</dbReference>
<reference evidence="8" key="1">
    <citation type="submission" date="2020-06" db="EMBL/GenBank/DDBJ databases">
        <title>A chromosome-scale genome assembly of Talaromyces rugulosus W13939.</title>
        <authorList>
            <person name="Wang B."/>
            <person name="Guo L."/>
            <person name="Ye K."/>
            <person name="Wang L."/>
        </authorList>
    </citation>
    <scope>NUCLEOTIDE SEQUENCE [LARGE SCALE GENOMIC DNA]</scope>
    <source>
        <strain evidence="8">W13939</strain>
    </source>
</reference>
<evidence type="ECO:0000256" key="2">
    <source>
        <dbReference type="ARBA" id="ARBA00022801"/>
    </source>
</evidence>
<dbReference type="KEGG" id="trg:TRUGW13939_02670"/>
<dbReference type="PROSITE" id="PS50263">
    <property type="entry name" value="CN_HYDROLASE"/>
    <property type="match status" value="1"/>
</dbReference>
<dbReference type="FunFam" id="3.60.110.10:FF:000011">
    <property type="entry name" value="Cyanide hydratase"/>
    <property type="match status" value="1"/>
</dbReference>
<dbReference type="GO" id="GO:0000257">
    <property type="term" value="F:nitrilase activity"/>
    <property type="evidence" value="ECO:0007669"/>
    <property type="project" value="UniProtKB-EC"/>
</dbReference>
<dbReference type="GeneID" id="55990177"/>
<dbReference type="EC" id="3.5.5.1" evidence="4"/>